<evidence type="ECO:0000313" key="2">
    <source>
        <dbReference type="Proteomes" id="UP001305414"/>
    </source>
</evidence>
<evidence type="ECO:0000313" key="1">
    <source>
        <dbReference type="EMBL" id="KAK5624429.1"/>
    </source>
</evidence>
<sequence>MCRDNHGAARCDSLESLPEDSLRSCVHSRTGLVEQENRWVPDESDTEAKLALIAAGKLRRELVSVRCDPHSGHYVGHIGFNIRHTFAARVER</sequence>
<dbReference type="Proteomes" id="UP001305414">
    <property type="component" value="Unassembled WGS sequence"/>
</dbReference>
<accession>A0AAN7U9B6</accession>
<proteinExistence type="predicted"/>
<reference evidence="1 2" key="1">
    <citation type="submission" date="2023-10" db="EMBL/GenBank/DDBJ databases">
        <title>Draft genome sequence of Xylaria bambusicola isolate GMP-LS, the root and basal stem rot pathogen of sugarcane in Indonesia.</title>
        <authorList>
            <person name="Selvaraj P."/>
            <person name="Muralishankar V."/>
            <person name="Muruganantham S."/>
            <person name="Sp S."/>
            <person name="Haryani S."/>
            <person name="Lau K.J.X."/>
            <person name="Naqvi N.I."/>
        </authorList>
    </citation>
    <scope>NUCLEOTIDE SEQUENCE [LARGE SCALE GENOMIC DNA]</scope>
    <source>
        <strain evidence="1">GMP-LS</strain>
    </source>
</reference>
<dbReference type="AlphaFoldDB" id="A0AAN7U9B6"/>
<name>A0AAN7U9B6_9PEZI</name>
<dbReference type="EMBL" id="JAWHQM010000001">
    <property type="protein sequence ID" value="KAK5624429.1"/>
    <property type="molecule type" value="Genomic_DNA"/>
</dbReference>
<protein>
    <submittedName>
        <fullName evidence="1">Uncharacterized protein</fullName>
    </submittedName>
</protein>
<keyword evidence="2" id="KW-1185">Reference proteome</keyword>
<organism evidence="1 2">
    <name type="scientific">Xylaria bambusicola</name>
    <dbReference type="NCBI Taxonomy" id="326684"/>
    <lineage>
        <taxon>Eukaryota</taxon>
        <taxon>Fungi</taxon>
        <taxon>Dikarya</taxon>
        <taxon>Ascomycota</taxon>
        <taxon>Pezizomycotina</taxon>
        <taxon>Sordariomycetes</taxon>
        <taxon>Xylariomycetidae</taxon>
        <taxon>Xylariales</taxon>
        <taxon>Xylariaceae</taxon>
        <taxon>Xylaria</taxon>
    </lineage>
</organism>
<comment type="caution">
    <text evidence="1">The sequence shown here is derived from an EMBL/GenBank/DDBJ whole genome shotgun (WGS) entry which is preliminary data.</text>
</comment>
<gene>
    <name evidence="1" type="ORF">RRF57_000145</name>
</gene>